<gene>
    <name evidence="8" type="ORF">Vau01_023780</name>
</gene>
<dbReference type="Gene3D" id="1.25.40.10">
    <property type="entry name" value="Tetratricopeptide repeat domain"/>
    <property type="match status" value="2"/>
</dbReference>
<dbReference type="Pfam" id="PF00486">
    <property type="entry name" value="Trans_reg_C"/>
    <property type="match status" value="1"/>
</dbReference>
<dbReference type="InterPro" id="IPR036388">
    <property type="entry name" value="WH-like_DNA-bd_sf"/>
</dbReference>
<dbReference type="GO" id="GO:0003677">
    <property type="term" value="F:DNA binding"/>
    <property type="evidence" value="ECO:0007669"/>
    <property type="project" value="UniProtKB-UniRule"/>
</dbReference>
<dbReference type="InterPro" id="IPR049945">
    <property type="entry name" value="AAA_22"/>
</dbReference>
<dbReference type="Pfam" id="PF13424">
    <property type="entry name" value="TPR_12"/>
    <property type="match status" value="1"/>
</dbReference>
<evidence type="ECO:0000256" key="3">
    <source>
        <dbReference type="ARBA" id="ARBA00023125"/>
    </source>
</evidence>
<dbReference type="GO" id="GO:0043531">
    <property type="term" value="F:ADP binding"/>
    <property type="evidence" value="ECO:0007669"/>
    <property type="project" value="InterPro"/>
</dbReference>
<dbReference type="Pfam" id="PF13401">
    <property type="entry name" value="AAA_22"/>
    <property type="match status" value="1"/>
</dbReference>
<comment type="caution">
    <text evidence="8">The sequence shown here is derived from an EMBL/GenBank/DDBJ whole genome shotgun (WGS) entry which is preliminary data.</text>
</comment>
<dbReference type="Pfam" id="PF03704">
    <property type="entry name" value="BTAD"/>
    <property type="match status" value="1"/>
</dbReference>
<dbReference type="Proteomes" id="UP000612585">
    <property type="component" value="Unassembled WGS sequence"/>
</dbReference>
<dbReference type="InterPro" id="IPR027417">
    <property type="entry name" value="P-loop_NTPase"/>
</dbReference>
<dbReference type="InterPro" id="IPR019734">
    <property type="entry name" value="TPR_rpt"/>
</dbReference>
<dbReference type="Gene3D" id="1.10.10.10">
    <property type="entry name" value="Winged helix-like DNA-binding domain superfamily/Winged helix DNA-binding domain"/>
    <property type="match status" value="1"/>
</dbReference>
<dbReference type="SUPFAM" id="SSF52540">
    <property type="entry name" value="P-loop containing nucleoside triphosphate hydrolases"/>
    <property type="match status" value="1"/>
</dbReference>
<comment type="similarity">
    <text evidence="1">Belongs to the AfsR/DnrI/RedD regulatory family.</text>
</comment>
<organism evidence="8 9">
    <name type="scientific">Virgisporangium aurantiacum</name>
    <dbReference type="NCBI Taxonomy" id="175570"/>
    <lineage>
        <taxon>Bacteria</taxon>
        <taxon>Bacillati</taxon>
        <taxon>Actinomycetota</taxon>
        <taxon>Actinomycetes</taxon>
        <taxon>Micromonosporales</taxon>
        <taxon>Micromonosporaceae</taxon>
        <taxon>Virgisporangium</taxon>
    </lineage>
</organism>
<dbReference type="GO" id="GO:0000160">
    <property type="term" value="P:phosphorelay signal transduction system"/>
    <property type="evidence" value="ECO:0007669"/>
    <property type="project" value="InterPro"/>
</dbReference>
<dbReference type="Gene3D" id="3.40.50.300">
    <property type="entry name" value="P-loop containing nucleotide triphosphate hydrolases"/>
    <property type="match status" value="1"/>
</dbReference>
<evidence type="ECO:0000256" key="2">
    <source>
        <dbReference type="ARBA" id="ARBA00023015"/>
    </source>
</evidence>
<dbReference type="SUPFAM" id="SSF46894">
    <property type="entry name" value="C-terminal effector domain of the bipartite response regulators"/>
    <property type="match status" value="1"/>
</dbReference>
<keyword evidence="2" id="KW-0805">Transcription regulation</keyword>
<feature type="repeat" description="TPR" evidence="5">
    <location>
        <begin position="851"/>
        <end position="884"/>
    </location>
</feature>
<reference evidence="8" key="1">
    <citation type="submission" date="2021-01" db="EMBL/GenBank/DDBJ databases">
        <title>Whole genome shotgun sequence of Virgisporangium aurantiacum NBRC 16421.</title>
        <authorList>
            <person name="Komaki H."/>
            <person name="Tamura T."/>
        </authorList>
    </citation>
    <scope>NUCLEOTIDE SEQUENCE</scope>
    <source>
        <strain evidence="8">NBRC 16421</strain>
    </source>
</reference>
<keyword evidence="3 6" id="KW-0238">DNA-binding</keyword>
<feature type="DNA-binding region" description="OmpR/PhoB-type" evidence="6">
    <location>
        <begin position="1"/>
        <end position="99"/>
    </location>
</feature>
<evidence type="ECO:0000313" key="8">
    <source>
        <dbReference type="EMBL" id="GIJ54862.1"/>
    </source>
</evidence>
<evidence type="ECO:0000256" key="6">
    <source>
        <dbReference type="PROSITE-ProRule" id="PRU01091"/>
    </source>
</evidence>
<dbReference type="InterPro" id="IPR051677">
    <property type="entry name" value="AfsR-DnrI-RedD_regulator"/>
</dbReference>
<name>A0A8J3Z1W9_9ACTN</name>
<evidence type="ECO:0000256" key="5">
    <source>
        <dbReference type="PROSITE-ProRule" id="PRU00339"/>
    </source>
</evidence>
<evidence type="ECO:0000313" key="9">
    <source>
        <dbReference type="Proteomes" id="UP000612585"/>
    </source>
</evidence>
<accession>A0A8J3Z1W9</accession>
<dbReference type="AlphaFoldDB" id="A0A8J3Z1W9"/>
<dbReference type="EMBL" id="BOPG01000012">
    <property type="protein sequence ID" value="GIJ54862.1"/>
    <property type="molecule type" value="Genomic_DNA"/>
</dbReference>
<dbReference type="SMART" id="SM00862">
    <property type="entry name" value="Trans_reg_C"/>
    <property type="match status" value="1"/>
</dbReference>
<proteinExistence type="inferred from homology"/>
<keyword evidence="5" id="KW-0802">TPR repeat</keyword>
<dbReference type="SUPFAM" id="SSF48452">
    <property type="entry name" value="TPR-like"/>
    <property type="match status" value="2"/>
</dbReference>
<keyword evidence="9" id="KW-1185">Reference proteome</keyword>
<dbReference type="GO" id="GO:0006355">
    <property type="term" value="P:regulation of DNA-templated transcription"/>
    <property type="evidence" value="ECO:0007669"/>
    <property type="project" value="InterPro"/>
</dbReference>
<dbReference type="SMART" id="SM01043">
    <property type="entry name" value="BTAD"/>
    <property type="match status" value="1"/>
</dbReference>
<protein>
    <submittedName>
        <fullName evidence="8">SARP family transcriptional regulator</fullName>
    </submittedName>
</protein>
<dbReference type="SMART" id="SM00028">
    <property type="entry name" value="TPR"/>
    <property type="match status" value="5"/>
</dbReference>
<evidence type="ECO:0000256" key="4">
    <source>
        <dbReference type="ARBA" id="ARBA00023163"/>
    </source>
</evidence>
<dbReference type="InterPro" id="IPR001867">
    <property type="entry name" value="OmpR/PhoB-type_DNA-bd"/>
</dbReference>
<dbReference type="PROSITE" id="PS51755">
    <property type="entry name" value="OMPR_PHOB"/>
    <property type="match status" value="1"/>
</dbReference>
<dbReference type="PANTHER" id="PTHR35807:SF1">
    <property type="entry name" value="TRANSCRIPTIONAL REGULATOR REDD"/>
    <property type="match status" value="1"/>
</dbReference>
<dbReference type="InterPro" id="IPR005158">
    <property type="entry name" value="BTAD"/>
</dbReference>
<sequence length="942" mass="99448">MTVIRAGDGLYVDLLGPVGVRAGDVSRPVSGLRRKAVLAVLALHPGEVVSTDRLIDVVWNGDPPASAANALQHHVSYLRRAVGSPDAIASRPSGYVLDLPADRVDVVRAERHVRTARAATEPAEAARHAAAALDLWRGDPLLDVAADGWLAAQAGRLAELRLDANEALAEARLALGEPATVIADLERLAARYPLRERLHGQLMLALYRGGRQAEALEVFQRLRRAMVGELGLDPGPEVRDRAAAILRRDPALDASAAPRNGGGPWIPPAQLPFAVGSFTGRAAELAQLDGVMGEAAGLAAVVGTAGVGKTTLAVHWAHRVAGRFPDGQIFVDLRGFDPDGPARDPAEVTRELLETLGVPTTRIPAGAAAQTALYRSLLAGRRVLVVLDNAGDSAQVRPLLPGSRSAFVLVTSRVELTALVAGAGARPVRLDVLNRSDAQRLLADRLGAARLAAEPDAVDEMVRRCAGLPLALVVAAARAAVRPGFPLAAFAAELREETRALDALSGGDDGTDVRAVLCWSVRALGGEAARLLRWIALHPETDFGVTVAASLAGRPVDGVAGPLAELTGANLVDERAVGRYSVHALLRAYAAELSLRLDPAADRAAAERRLFDHYLATACAAARRLEPFVPAIDVPVPADGVTVCRFETAEAALAWFAAERIAVLGVLRRAHERGFDGHAWRLARAVSGYLVRSGYWADQEWTHETALRAARRTGDRVGAAHAHSGLGFGLVLSGRFPAAGPHLDRAAALFEELGDVDNLIDVRVRQTLLYDRQDRLDDALRAAGSAYDLAASVYDLVPPTGPAGSGSAAGVRSRLLNVLGWCHVRLGDHRTAIRYTEEAVAIAGEDANWLAGALDTLGAAHAGLGDWTPAIAYFERAIALNRVAGDRTCEAESLLRLGDAYSATGGHDAAVEAWRAAASLFETLKHPGAERARALLGAYSGR</sequence>
<dbReference type="PROSITE" id="PS50005">
    <property type="entry name" value="TPR"/>
    <property type="match status" value="1"/>
</dbReference>
<evidence type="ECO:0000259" key="7">
    <source>
        <dbReference type="PROSITE" id="PS51755"/>
    </source>
</evidence>
<dbReference type="PRINTS" id="PR00364">
    <property type="entry name" value="DISEASERSIST"/>
</dbReference>
<feature type="domain" description="OmpR/PhoB-type" evidence="7">
    <location>
        <begin position="1"/>
        <end position="99"/>
    </location>
</feature>
<dbReference type="InterPro" id="IPR016032">
    <property type="entry name" value="Sig_transdc_resp-reg_C-effctor"/>
</dbReference>
<evidence type="ECO:0000256" key="1">
    <source>
        <dbReference type="ARBA" id="ARBA00005820"/>
    </source>
</evidence>
<keyword evidence="4" id="KW-0804">Transcription</keyword>
<dbReference type="PANTHER" id="PTHR35807">
    <property type="entry name" value="TRANSCRIPTIONAL REGULATOR REDD-RELATED"/>
    <property type="match status" value="1"/>
</dbReference>
<dbReference type="InterPro" id="IPR011990">
    <property type="entry name" value="TPR-like_helical_dom_sf"/>
</dbReference>
<dbReference type="CDD" id="cd15831">
    <property type="entry name" value="BTAD"/>
    <property type="match status" value="1"/>
</dbReference>